<dbReference type="SFLD" id="SFLDG01061">
    <property type="entry name" value="methylthiotransferase"/>
    <property type="match status" value="1"/>
</dbReference>
<reference evidence="17" key="1">
    <citation type="submission" date="2018-04" db="EMBL/GenBank/DDBJ databases">
        <title>Draft genome sequence of the Candidatus Spirobacillus cienkowskii, a pathogen of freshwater Daphnia species, reconstructed from hemolymph metagenomic reads.</title>
        <authorList>
            <person name="Bresciani L."/>
            <person name="Lemos L.N."/>
            <person name="Wale N."/>
            <person name="Lin J.Y."/>
            <person name="Fernandes G.R."/>
            <person name="Duffy M.A."/>
            <person name="Rodrigues J.M."/>
        </authorList>
    </citation>
    <scope>NUCLEOTIDE SEQUENCE [LARGE SCALE GENOMIC DNA]</scope>
    <source>
        <strain evidence="17">Binning01</strain>
    </source>
</reference>
<comment type="function">
    <text evidence="1 13">Catalyzes the methylthiolation of N6-(dimethylallyl)adenosine (i(6)A), leading to the formation of 2-methylthio-N6-(dimethylallyl)adenosine (ms(2)i(6)A) at position 37 in tRNAs that read codons beginning with uridine.</text>
</comment>
<dbReference type="PROSITE" id="PS51449">
    <property type="entry name" value="MTTASE_N"/>
    <property type="match status" value="1"/>
</dbReference>
<dbReference type="InterPro" id="IPR006638">
    <property type="entry name" value="Elp3/MiaA/NifB-like_rSAM"/>
</dbReference>
<keyword evidence="2 13" id="KW-0004">4Fe-4S</keyword>
<evidence type="ECO:0000256" key="12">
    <source>
        <dbReference type="ARBA" id="ARBA00081141"/>
    </source>
</evidence>
<evidence type="ECO:0000256" key="2">
    <source>
        <dbReference type="ARBA" id="ARBA00022485"/>
    </source>
</evidence>
<dbReference type="SMART" id="SM00729">
    <property type="entry name" value="Elp3"/>
    <property type="match status" value="1"/>
</dbReference>
<evidence type="ECO:0000256" key="3">
    <source>
        <dbReference type="ARBA" id="ARBA00022490"/>
    </source>
</evidence>
<comment type="similarity">
    <text evidence="13">Belongs to the methylthiotransferase family. MiaB subfamily.</text>
</comment>
<dbReference type="GO" id="GO:0005829">
    <property type="term" value="C:cytosol"/>
    <property type="evidence" value="ECO:0007669"/>
    <property type="project" value="TreeGrafter"/>
</dbReference>
<accession>A0A369KVL7</accession>
<evidence type="ECO:0000256" key="1">
    <source>
        <dbReference type="ARBA" id="ARBA00003234"/>
    </source>
</evidence>
<dbReference type="SFLD" id="SFLDG01082">
    <property type="entry name" value="B12-binding_domain_containing"/>
    <property type="match status" value="1"/>
</dbReference>
<feature type="binding site" evidence="13">
    <location>
        <position position="90"/>
    </location>
    <ligand>
        <name>[4Fe-4S] cluster</name>
        <dbReference type="ChEBI" id="CHEBI:49883"/>
        <label>1</label>
    </ligand>
</feature>
<feature type="domain" description="MTTase N-terminal" evidence="15">
    <location>
        <begin position="45"/>
        <end position="161"/>
    </location>
</feature>
<dbReference type="InterPro" id="IPR058240">
    <property type="entry name" value="rSAM_sf"/>
</dbReference>
<dbReference type="Gene3D" id="3.40.50.12160">
    <property type="entry name" value="Methylthiotransferase, N-terminal domain"/>
    <property type="match status" value="1"/>
</dbReference>
<dbReference type="CDD" id="cd01335">
    <property type="entry name" value="Radical_SAM"/>
    <property type="match status" value="1"/>
</dbReference>
<dbReference type="AlphaFoldDB" id="A0A369KVL7"/>
<evidence type="ECO:0000256" key="8">
    <source>
        <dbReference type="ARBA" id="ARBA00023014"/>
    </source>
</evidence>
<dbReference type="InterPro" id="IPR038135">
    <property type="entry name" value="Methylthiotransferase_N_sf"/>
</dbReference>
<organism evidence="17 18">
    <name type="scientific">Spirobacillus cienkowskii</name>
    <dbReference type="NCBI Taxonomy" id="495820"/>
    <lineage>
        <taxon>Bacteria</taxon>
        <taxon>Pseudomonadati</taxon>
        <taxon>Bdellovibrionota</taxon>
        <taxon>Oligoflexia</taxon>
        <taxon>Silvanigrellales</taxon>
        <taxon>Spirobacillus</taxon>
    </lineage>
</organism>
<evidence type="ECO:0000256" key="5">
    <source>
        <dbReference type="ARBA" id="ARBA00022691"/>
    </source>
</evidence>
<dbReference type="Pfam" id="PF00919">
    <property type="entry name" value="UPF0004"/>
    <property type="match status" value="1"/>
</dbReference>
<dbReference type="GO" id="GO:0035597">
    <property type="term" value="F:tRNA-2-methylthio-N(6)-dimethylallyladenosine(37) synthase activity"/>
    <property type="evidence" value="ECO:0007669"/>
    <property type="project" value="UniProtKB-EC"/>
</dbReference>
<dbReference type="HAMAP" id="MF_01864">
    <property type="entry name" value="tRNA_metthiotr_MiaB"/>
    <property type="match status" value="1"/>
</dbReference>
<keyword evidence="3 13" id="KW-0963">Cytoplasm</keyword>
<evidence type="ECO:0000259" key="14">
    <source>
        <dbReference type="PROSITE" id="PS50926"/>
    </source>
</evidence>
<evidence type="ECO:0000256" key="6">
    <source>
        <dbReference type="ARBA" id="ARBA00022723"/>
    </source>
</evidence>
<dbReference type="Gene3D" id="3.80.30.20">
    <property type="entry name" value="tm_1862 like domain"/>
    <property type="match status" value="1"/>
</dbReference>
<dbReference type="SFLD" id="SFLDF00273">
    <property type="entry name" value="(dimethylallyl)adenosine_tRNA"/>
    <property type="match status" value="1"/>
</dbReference>
<keyword evidence="8 13" id="KW-0411">Iron-sulfur</keyword>
<dbReference type="GO" id="GO:0046872">
    <property type="term" value="F:metal ion binding"/>
    <property type="evidence" value="ECO:0007669"/>
    <property type="project" value="UniProtKB-KW"/>
</dbReference>
<comment type="caution">
    <text evidence="17">The sequence shown here is derived from an EMBL/GenBank/DDBJ whole genome shotgun (WGS) entry which is preliminary data.</text>
</comment>
<feature type="binding site" evidence="13">
    <location>
        <position position="228"/>
    </location>
    <ligand>
        <name>[4Fe-4S] cluster</name>
        <dbReference type="ChEBI" id="CHEBI:49883"/>
        <label>2</label>
        <note>4Fe-4S-S-AdoMet</note>
    </ligand>
</feature>
<dbReference type="InterPro" id="IPR007197">
    <property type="entry name" value="rSAM"/>
</dbReference>
<dbReference type="NCBIfam" id="TIGR00089">
    <property type="entry name" value="MiaB/RimO family radical SAM methylthiotransferase"/>
    <property type="match status" value="1"/>
</dbReference>
<protein>
    <recommendedName>
        <fullName evidence="10 13">tRNA-2-methylthio-N(6)-dimethylallyladenosine synthase</fullName>
        <ecNumber evidence="9 13">2.8.4.3</ecNumber>
    </recommendedName>
    <alternativeName>
        <fullName evidence="12 13">(Dimethylallyl)adenosine tRNA methylthiotransferase MiaB</fullName>
    </alternativeName>
    <alternativeName>
        <fullName evidence="11 13">tRNA-i(6)A37 methylthiotransferase</fullName>
    </alternativeName>
</protein>
<evidence type="ECO:0000256" key="4">
    <source>
        <dbReference type="ARBA" id="ARBA00022679"/>
    </source>
</evidence>
<dbReference type="InterPro" id="IPR006463">
    <property type="entry name" value="MiaB_methiolase"/>
</dbReference>
<feature type="domain" description="TRAM" evidence="14">
    <location>
        <begin position="449"/>
        <end position="511"/>
    </location>
</feature>
<dbReference type="Proteomes" id="UP000253934">
    <property type="component" value="Unassembled WGS sequence"/>
</dbReference>
<dbReference type="PROSITE" id="PS50926">
    <property type="entry name" value="TRAM"/>
    <property type="match status" value="1"/>
</dbReference>
<keyword evidence="7 13" id="KW-0408">Iron</keyword>
<dbReference type="SFLD" id="SFLDS00029">
    <property type="entry name" value="Radical_SAM"/>
    <property type="match status" value="1"/>
</dbReference>
<keyword evidence="13" id="KW-0819">tRNA processing</keyword>
<dbReference type="PROSITE" id="PS01278">
    <property type="entry name" value="MTTASE_RADICAL"/>
    <property type="match status" value="1"/>
</dbReference>
<name>A0A369KVL7_9BACT</name>
<evidence type="ECO:0000256" key="7">
    <source>
        <dbReference type="ARBA" id="ARBA00023004"/>
    </source>
</evidence>
<keyword evidence="4 13" id="KW-0808">Transferase</keyword>
<keyword evidence="5 13" id="KW-0949">S-adenosyl-L-methionine</keyword>
<dbReference type="InterPro" id="IPR023404">
    <property type="entry name" value="rSAM_horseshoe"/>
</dbReference>
<feature type="domain" description="Radical SAM core" evidence="16">
    <location>
        <begin position="207"/>
        <end position="446"/>
    </location>
</feature>
<evidence type="ECO:0000313" key="17">
    <source>
        <dbReference type="EMBL" id="RDB35196.1"/>
    </source>
</evidence>
<evidence type="ECO:0000259" key="15">
    <source>
        <dbReference type="PROSITE" id="PS51449"/>
    </source>
</evidence>
<keyword evidence="18" id="KW-1185">Reference proteome</keyword>
<dbReference type="InterPro" id="IPR002792">
    <property type="entry name" value="TRAM_dom"/>
</dbReference>
<evidence type="ECO:0000256" key="13">
    <source>
        <dbReference type="HAMAP-Rule" id="MF_01864"/>
    </source>
</evidence>
<gene>
    <name evidence="13" type="primary">miaB</name>
    <name evidence="17" type="ORF">DCC88_11380</name>
</gene>
<dbReference type="EMBL" id="QOVW01000097">
    <property type="protein sequence ID" value="RDB35196.1"/>
    <property type="molecule type" value="Genomic_DNA"/>
</dbReference>
<evidence type="ECO:0000256" key="10">
    <source>
        <dbReference type="ARBA" id="ARBA00068570"/>
    </source>
</evidence>
<feature type="binding site" evidence="13">
    <location>
        <position position="225"/>
    </location>
    <ligand>
        <name>[4Fe-4S] cluster</name>
        <dbReference type="ChEBI" id="CHEBI:49883"/>
        <label>2</label>
        <note>4Fe-4S-S-AdoMet</note>
    </ligand>
</feature>
<dbReference type="PANTHER" id="PTHR43020:SF2">
    <property type="entry name" value="MITOCHONDRIAL TRNA METHYLTHIOTRANSFERASE CDK5RAP1"/>
    <property type="match status" value="1"/>
</dbReference>
<feature type="binding site" evidence="13">
    <location>
        <position position="124"/>
    </location>
    <ligand>
        <name>[4Fe-4S] cluster</name>
        <dbReference type="ChEBI" id="CHEBI:49883"/>
        <label>1</label>
    </ligand>
</feature>
<dbReference type="FunFam" id="3.40.50.12160:FF:000003">
    <property type="entry name" value="CDK5 regulatory subunit-associated protein 1"/>
    <property type="match status" value="1"/>
</dbReference>
<dbReference type="GO" id="GO:0051539">
    <property type="term" value="F:4 iron, 4 sulfur cluster binding"/>
    <property type="evidence" value="ECO:0007669"/>
    <property type="project" value="UniProtKB-UniRule"/>
</dbReference>
<comment type="cofactor">
    <cofactor evidence="13">
        <name>[4Fe-4S] cluster</name>
        <dbReference type="ChEBI" id="CHEBI:49883"/>
    </cofactor>
    <text evidence="13">Binds 2 [4Fe-4S] clusters. One cluster is coordinated with 3 cysteines and an exchangeable S-adenosyl-L-methionine.</text>
</comment>
<dbReference type="SUPFAM" id="SSF102114">
    <property type="entry name" value="Radical SAM enzymes"/>
    <property type="match status" value="1"/>
</dbReference>
<dbReference type="NCBIfam" id="TIGR01574">
    <property type="entry name" value="miaB-methiolase"/>
    <property type="match status" value="1"/>
</dbReference>
<comment type="catalytic activity">
    <reaction evidence="13">
        <text>N(6)-dimethylallyladenosine(37) in tRNA + (sulfur carrier)-SH + AH2 + 2 S-adenosyl-L-methionine = 2-methylsulfanyl-N(6)-dimethylallyladenosine(37) in tRNA + (sulfur carrier)-H + 5'-deoxyadenosine + L-methionine + A + S-adenosyl-L-homocysteine + 2 H(+)</text>
        <dbReference type="Rhea" id="RHEA:37067"/>
        <dbReference type="Rhea" id="RHEA-COMP:10375"/>
        <dbReference type="Rhea" id="RHEA-COMP:10376"/>
        <dbReference type="Rhea" id="RHEA-COMP:14737"/>
        <dbReference type="Rhea" id="RHEA-COMP:14739"/>
        <dbReference type="ChEBI" id="CHEBI:13193"/>
        <dbReference type="ChEBI" id="CHEBI:15378"/>
        <dbReference type="ChEBI" id="CHEBI:17319"/>
        <dbReference type="ChEBI" id="CHEBI:17499"/>
        <dbReference type="ChEBI" id="CHEBI:29917"/>
        <dbReference type="ChEBI" id="CHEBI:57844"/>
        <dbReference type="ChEBI" id="CHEBI:57856"/>
        <dbReference type="ChEBI" id="CHEBI:59789"/>
        <dbReference type="ChEBI" id="CHEBI:64428"/>
        <dbReference type="ChEBI" id="CHEBI:74415"/>
        <dbReference type="ChEBI" id="CHEBI:74417"/>
        <dbReference type="EC" id="2.8.4.3"/>
    </reaction>
</comment>
<proteinExistence type="inferred from homology"/>
<sequence>MFGINKSMIMSSTPVSSPQELFAKYMPKPQVEYPNVDAKNSVYLKKVYIQTWGCQMNVADSERMLGLLGRLNYRPTEDPNEADFILLNTCHIREKARHKVVSRLGELKPLKETNPNLIIAVSGCVAQAESQSLAKEVPYLDLIFGPDQIEDLPQLLEKVIEKSEQDRNSMEQFTTQKHVPFVSTQFDNKEQQYSIPIDVVPPYYDENKSEVTRFVNIIKGCNNFCTFCVVPYTRGREKSRSEPEIIQEINYLVDKGVKEIILLGQNVNSYGLDLIGAQDVHSSQGKLPFADLLYTVSNISEVERIRFTTSNPHDFTPQLAKAFADLPKVTNSFHLAVQSGSDRILDRMNRQYTRAEYFERVKWIRDVRPDIAFSTDIIVGFPGETEQDFEDTLSLVQEMQYAFIYAFKYSIRKGTPATRFKDQVPEDVKDKRLQILLELQRKETERQNFQEISKIREVLILYKNRKEENSWYGRTNEGRLVKVHSPRNIIGMILPVKIIDANLTALVGCLV</sequence>
<evidence type="ECO:0000256" key="9">
    <source>
        <dbReference type="ARBA" id="ARBA00033765"/>
    </source>
</evidence>
<dbReference type="FunFam" id="3.80.30.20:FF:000001">
    <property type="entry name" value="tRNA-2-methylthio-N(6)-dimethylallyladenosine synthase 2"/>
    <property type="match status" value="1"/>
</dbReference>
<dbReference type="EC" id="2.8.4.3" evidence="9 13"/>
<evidence type="ECO:0000259" key="16">
    <source>
        <dbReference type="PROSITE" id="PS51918"/>
    </source>
</evidence>
<dbReference type="PROSITE" id="PS51918">
    <property type="entry name" value="RADICAL_SAM"/>
    <property type="match status" value="1"/>
</dbReference>
<dbReference type="InterPro" id="IPR005839">
    <property type="entry name" value="Methylthiotransferase"/>
</dbReference>
<dbReference type="PANTHER" id="PTHR43020">
    <property type="entry name" value="CDK5 REGULATORY SUBUNIT-ASSOCIATED PROTEIN 1"/>
    <property type="match status" value="1"/>
</dbReference>
<feature type="binding site" evidence="13">
    <location>
        <position position="221"/>
    </location>
    <ligand>
        <name>[4Fe-4S] cluster</name>
        <dbReference type="ChEBI" id="CHEBI:49883"/>
        <label>2</label>
        <note>4Fe-4S-S-AdoMet</note>
    </ligand>
</feature>
<keyword evidence="6 13" id="KW-0479">Metal-binding</keyword>
<evidence type="ECO:0000313" key="18">
    <source>
        <dbReference type="Proteomes" id="UP000253934"/>
    </source>
</evidence>
<dbReference type="Pfam" id="PF04055">
    <property type="entry name" value="Radical_SAM"/>
    <property type="match status" value="1"/>
</dbReference>
<comment type="subunit">
    <text evidence="13">Monomer.</text>
</comment>
<feature type="binding site" evidence="13">
    <location>
        <position position="54"/>
    </location>
    <ligand>
        <name>[4Fe-4S] cluster</name>
        <dbReference type="ChEBI" id="CHEBI:49883"/>
        <label>1</label>
    </ligand>
</feature>
<dbReference type="InterPro" id="IPR020612">
    <property type="entry name" value="Methylthiotransferase_CS"/>
</dbReference>
<evidence type="ECO:0000256" key="11">
    <source>
        <dbReference type="ARBA" id="ARBA00080698"/>
    </source>
</evidence>
<comment type="subcellular location">
    <subcellularLocation>
        <location evidence="13">Cytoplasm</location>
    </subcellularLocation>
</comment>
<dbReference type="InterPro" id="IPR013848">
    <property type="entry name" value="Methylthiotransferase_N"/>
</dbReference>